<comment type="cofactor">
    <cofactor evidence="1">
        <name>Mg(2+)</name>
        <dbReference type="ChEBI" id="CHEBI:18420"/>
    </cofactor>
</comment>
<accession>A0A4Q7DHX1</accession>
<dbReference type="Pfam" id="PF04608">
    <property type="entry name" value="PgpA"/>
    <property type="match status" value="1"/>
</dbReference>
<dbReference type="AlphaFoldDB" id="A0A4Q7DHX1"/>
<comment type="subcellular location">
    <subcellularLocation>
        <location evidence="1">Cell inner membrane</location>
        <topology evidence="1">Multi-pass membrane protein</topology>
    </subcellularLocation>
</comment>
<dbReference type="GO" id="GO:0009395">
    <property type="term" value="P:phospholipid catabolic process"/>
    <property type="evidence" value="ECO:0007669"/>
    <property type="project" value="UniProtKB-KW"/>
</dbReference>
<gene>
    <name evidence="4" type="ORF">EQU50_06015</name>
</gene>
<dbReference type="PANTHER" id="PTHR36305:SF1">
    <property type="entry name" value="PHOSPHATIDYLGLYCEROPHOSPHATASE A"/>
    <property type="match status" value="1"/>
</dbReference>
<feature type="transmembrane region" description="Helical" evidence="2">
    <location>
        <begin position="134"/>
        <end position="157"/>
    </location>
</feature>
<evidence type="ECO:0000256" key="2">
    <source>
        <dbReference type="SAM" id="Phobius"/>
    </source>
</evidence>
<comment type="pathway">
    <text evidence="1">Phospholipid metabolism; phosphatidylglycerol biosynthesis; phosphatidylglycerol from CDP-diacylglycerol: step 2/2.</text>
</comment>
<keyword evidence="1" id="KW-0997">Cell inner membrane</keyword>
<dbReference type="GO" id="GO:0046872">
    <property type="term" value="F:metal ion binding"/>
    <property type="evidence" value="ECO:0007669"/>
    <property type="project" value="UniProtKB-KW"/>
</dbReference>
<dbReference type="GO" id="GO:0008962">
    <property type="term" value="F:phosphatidylglycerophosphatase activity"/>
    <property type="evidence" value="ECO:0007669"/>
    <property type="project" value="UniProtKB-EC"/>
</dbReference>
<keyword evidence="1" id="KW-1003">Cell membrane</keyword>
<keyword evidence="1" id="KW-1208">Phospholipid metabolism</keyword>
<evidence type="ECO:0000313" key="4">
    <source>
        <dbReference type="EMBL" id="RZI45655.1"/>
    </source>
</evidence>
<keyword evidence="2" id="KW-1133">Transmembrane helix</keyword>
<keyword evidence="1 2" id="KW-0812">Transmembrane</keyword>
<comment type="function">
    <text evidence="1">Lipid phosphatase which dephosphorylates phosphatidylglycerophosphate (PGP) to phosphatidylglycerol (PG).</text>
</comment>
<keyword evidence="1" id="KW-0595">Phospholipid degradation</keyword>
<name>A0A4Q7DHX1_9PROT</name>
<dbReference type="InterPro" id="IPR026037">
    <property type="entry name" value="PgpA"/>
</dbReference>
<dbReference type="GO" id="GO:0005886">
    <property type="term" value="C:plasma membrane"/>
    <property type="evidence" value="ECO:0007669"/>
    <property type="project" value="UniProtKB-SubCell"/>
</dbReference>
<dbReference type="InterPro" id="IPR036681">
    <property type="entry name" value="PgpA-like_sf"/>
</dbReference>
<dbReference type="UniPathway" id="UPA00084">
    <property type="reaction ID" value="UER00504"/>
</dbReference>
<keyword evidence="1" id="KW-0443">Lipid metabolism</keyword>
<proteinExistence type="predicted"/>
<keyword evidence="1" id="KW-0442">Lipid degradation</keyword>
<dbReference type="GO" id="GO:0006655">
    <property type="term" value="P:phosphatidylglycerol biosynthetic process"/>
    <property type="evidence" value="ECO:0007669"/>
    <property type="project" value="UniProtKB-UniPathway"/>
</dbReference>
<organism evidence="4 5">
    <name type="scientific">Candidatus Finniella inopinata</name>
    <dbReference type="NCBI Taxonomy" id="1696036"/>
    <lineage>
        <taxon>Bacteria</taxon>
        <taxon>Pseudomonadati</taxon>
        <taxon>Pseudomonadota</taxon>
        <taxon>Alphaproteobacteria</taxon>
        <taxon>Holosporales</taxon>
        <taxon>Candidatus Paracaedibacteraceae</taxon>
        <taxon>Candidatus Finniella</taxon>
    </lineage>
</organism>
<comment type="caution">
    <text evidence="4">The sequence shown here is derived from an EMBL/GenBank/DDBJ whole genome shotgun (WGS) entry which is preliminary data.</text>
</comment>
<keyword evidence="1 2" id="KW-0472">Membrane</keyword>
<sequence length="163" mass="17925">MISTPLFLASFAGVGFFPKAPGTAGTVAGFFVFLFFASLNLPPYALWLGLGVLFVVGWISSHQFLKQSHFIDCDPSCVVIDEVAGIWLTLLLVQLFCPLTWPLYVLCFLAFRFFDIVKPWPIGWLDHRLSQSLSTASFGIMIDDVMAGIMSALVVILGKILST</sequence>
<dbReference type="RefSeq" id="WP_130154236.1">
    <property type="nucleotide sequence ID" value="NZ_SCFB01000007.1"/>
</dbReference>
<feature type="transmembrane region" description="Helical" evidence="2">
    <location>
        <begin position="45"/>
        <end position="65"/>
    </location>
</feature>
<dbReference type="SUPFAM" id="SSF101307">
    <property type="entry name" value="YutG-like"/>
    <property type="match status" value="1"/>
</dbReference>
<dbReference type="OrthoDB" id="9804091at2"/>
<dbReference type="PIRSF" id="PIRSF006162">
    <property type="entry name" value="PgpA"/>
    <property type="match status" value="1"/>
</dbReference>
<keyword evidence="5" id="KW-1185">Reference proteome</keyword>
<dbReference type="CDD" id="cd06971">
    <property type="entry name" value="PgpA"/>
    <property type="match status" value="1"/>
</dbReference>
<dbReference type="Proteomes" id="UP000293550">
    <property type="component" value="Unassembled WGS sequence"/>
</dbReference>
<dbReference type="EMBL" id="SCFB01000007">
    <property type="protein sequence ID" value="RZI45655.1"/>
    <property type="molecule type" value="Genomic_DNA"/>
</dbReference>
<dbReference type="EC" id="3.1.3.27" evidence="1"/>
<evidence type="ECO:0000259" key="3">
    <source>
        <dbReference type="Pfam" id="PF04608"/>
    </source>
</evidence>
<keyword evidence="1" id="KW-0460">Magnesium</keyword>
<evidence type="ECO:0000256" key="1">
    <source>
        <dbReference type="PIRNR" id="PIRNR006162"/>
    </source>
</evidence>
<keyword evidence="1" id="KW-0479">Metal-binding</keyword>
<reference evidence="4 5" key="1">
    <citation type="submission" date="2018-10" db="EMBL/GenBank/DDBJ databases">
        <title>An updated phylogeny of the Alphaproteobacteria reveals that the parasitic Rickettsiales and Holosporales have independent origins.</title>
        <authorList>
            <person name="Munoz-Gomez S.A."/>
            <person name="Hess S."/>
            <person name="Burger G."/>
            <person name="Lang B.F."/>
            <person name="Susko E."/>
            <person name="Slamovits C.H."/>
            <person name="Roger A.J."/>
        </authorList>
    </citation>
    <scope>NUCLEOTIDE SEQUENCE [LARGE SCALE GENOMIC DNA]</scope>
    <source>
        <strain evidence="4">HOLO01</strain>
    </source>
</reference>
<keyword evidence="1" id="KW-0378">Hydrolase</keyword>
<protein>
    <recommendedName>
        <fullName evidence="1">Phosphatidylglycerophosphatase A</fullName>
        <ecNumber evidence="1">3.1.3.27</ecNumber>
    </recommendedName>
    <alternativeName>
        <fullName evidence="1">Phosphatidylglycerolphosphate phosphatase A</fullName>
    </alternativeName>
</protein>
<feature type="domain" description="YutG/PgpA" evidence="3">
    <location>
        <begin position="7"/>
        <end position="157"/>
    </location>
</feature>
<dbReference type="PANTHER" id="PTHR36305">
    <property type="entry name" value="PHOSPHATIDYLGLYCEROPHOSPHATASE A"/>
    <property type="match status" value="1"/>
</dbReference>
<comment type="catalytic activity">
    <reaction evidence="1">
        <text>a 1,2-diacyl-sn-glycero-3-phospho-(1'-sn-glycero-3'-phosphate) + H2O = a 1,2-diacyl-sn-glycero-3-phospho-(1'-sn-glycerol) + phosphate</text>
        <dbReference type="Rhea" id="RHEA:33751"/>
        <dbReference type="ChEBI" id="CHEBI:15377"/>
        <dbReference type="ChEBI" id="CHEBI:43474"/>
        <dbReference type="ChEBI" id="CHEBI:60110"/>
        <dbReference type="ChEBI" id="CHEBI:64716"/>
        <dbReference type="EC" id="3.1.3.27"/>
    </reaction>
</comment>
<feature type="transmembrane region" description="Helical" evidence="2">
    <location>
        <begin position="86"/>
        <end position="114"/>
    </location>
</feature>
<evidence type="ECO:0000313" key="5">
    <source>
        <dbReference type="Proteomes" id="UP000293550"/>
    </source>
</evidence>
<dbReference type="InterPro" id="IPR007686">
    <property type="entry name" value="YutG/PgpA"/>
</dbReference>